<sequence>MSGTRRKARRPFHLMAKPTGYRCNIACDYCFYLEKEEGTLKSSAPQRHMSDEILETYVRNYIDATPAREVEFMWQGGEPTIAGIAFFERALALQARYGKGKVIRNSLQTNGLLIDDAFATFLSDNGFLVGLSIDGPPELHDRHRKLRNGAGVSDRAASALERLKKFGVEYNILAVVNSTTAKHPGEVYRYLTRDLGTTFIQFIPAVERRACGRDSGELAHPQSDDVTASVTDWSVSGEEYGRFMIGVFDEWVRQDVGRVHVQLFENALAAWLGEKPSLCVMQATCGFGLVIELNGDIYSCDHYVYPANKLGNVRKHNLASLVESRQQRAFGMAKADLPRTCVQCEWRFACHGGCPKHRIRRVDDHWHNHLCSGYKSMFEHMSPYLHSMVQHIRHSERCAAMTAGK</sequence>
<dbReference type="Gene3D" id="3.20.20.70">
    <property type="entry name" value="Aldolase class I"/>
    <property type="match status" value="1"/>
</dbReference>
<dbReference type="OrthoDB" id="9792276at2"/>
<keyword evidence="4" id="KW-0479">Metal-binding</keyword>
<dbReference type="NCBIfam" id="TIGR04085">
    <property type="entry name" value="rSAM_more_4Fe4S"/>
    <property type="match status" value="1"/>
</dbReference>
<dbReference type="Pfam" id="PF04055">
    <property type="entry name" value="Radical_SAM"/>
    <property type="match status" value="1"/>
</dbReference>
<evidence type="ECO:0000313" key="10">
    <source>
        <dbReference type="Proteomes" id="UP000324927"/>
    </source>
</evidence>
<dbReference type="InterPro" id="IPR023885">
    <property type="entry name" value="4Fe4S-binding_SPASM_dom"/>
</dbReference>
<dbReference type="InterPro" id="IPR058240">
    <property type="entry name" value="rSAM_sf"/>
</dbReference>
<evidence type="ECO:0000256" key="3">
    <source>
        <dbReference type="ARBA" id="ARBA00022691"/>
    </source>
</evidence>
<name>A0A5A9GQH1_AZOLI</name>
<comment type="cofactor">
    <cofactor evidence="1">
        <name>[4Fe-4S] cluster</name>
        <dbReference type="ChEBI" id="CHEBI:49883"/>
    </cofactor>
</comment>
<dbReference type="SFLD" id="SFLDG01384">
    <property type="entry name" value="thioether_bond_formation_requi"/>
    <property type="match status" value="1"/>
</dbReference>
<dbReference type="PANTHER" id="PTHR43273">
    <property type="entry name" value="ANAEROBIC SULFATASE-MATURATING ENZYME HOMOLOG ASLB-RELATED"/>
    <property type="match status" value="1"/>
</dbReference>
<evidence type="ECO:0000256" key="5">
    <source>
        <dbReference type="ARBA" id="ARBA00023004"/>
    </source>
</evidence>
<evidence type="ECO:0000256" key="4">
    <source>
        <dbReference type="ARBA" id="ARBA00022723"/>
    </source>
</evidence>
<dbReference type="PROSITE" id="PS51918">
    <property type="entry name" value="RADICAL_SAM"/>
    <property type="match status" value="1"/>
</dbReference>
<dbReference type="SUPFAM" id="SSF102114">
    <property type="entry name" value="Radical SAM enzymes"/>
    <property type="match status" value="1"/>
</dbReference>
<dbReference type="CDD" id="cd21120">
    <property type="entry name" value="SPASM_anSME"/>
    <property type="match status" value="1"/>
</dbReference>
<dbReference type="GO" id="GO:0046872">
    <property type="term" value="F:metal ion binding"/>
    <property type="evidence" value="ECO:0007669"/>
    <property type="project" value="UniProtKB-KW"/>
</dbReference>
<dbReference type="SFLD" id="SFLDS00029">
    <property type="entry name" value="Radical_SAM"/>
    <property type="match status" value="1"/>
</dbReference>
<dbReference type="NCBIfam" id="TIGR03942">
    <property type="entry name" value="sulfatase_rSAM"/>
    <property type="match status" value="1"/>
</dbReference>
<reference evidence="9 10" key="1">
    <citation type="submission" date="2019-08" db="EMBL/GenBank/DDBJ databases">
        <authorList>
            <person name="Grouzdev D."/>
            <person name="Tikhonova E."/>
            <person name="Kravchenko I."/>
        </authorList>
    </citation>
    <scope>NUCLEOTIDE SEQUENCE [LARGE SCALE GENOMIC DNA]</scope>
    <source>
        <strain evidence="9 10">59b</strain>
    </source>
</reference>
<protein>
    <submittedName>
        <fullName evidence="9">Anaerobic sulfatase maturase</fullName>
    </submittedName>
</protein>
<accession>A0A5A9GQH1</accession>
<dbReference type="AlphaFoldDB" id="A0A5A9GQH1"/>
<proteinExistence type="inferred from homology"/>
<evidence type="ECO:0000313" key="9">
    <source>
        <dbReference type="EMBL" id="KAA0596042.1"/>
    </source>
</evidence>
<evidence type="ECO:0000256" key="6">
    <source>
        <dbReference type="ARBA" id="ARBA00023014"/>
    </source>
</evidence>
<evidence type="ECO:0000256" key="1">
    <source>
        <dbReference type="ARBA" id="ARBA00001966"/>
    </source>
</evidence>
<gene>
    <name evidence="9" type="ORF">FZ942_12655</name>
</gene>
<feature type="domain" description="Radical SAM core" evidence="8">
    <location>
        <begin position="6"/>
        <end position="253"/>
    </location>
</feature>
<comment type="similarity">
    <text evidence="7">Belongs to the radical SAM superfamily. Anaerobic sulfatase-maturating enzyme family.</text>
</comment>
<dbReference type="Pfam" id="PF13186">
    <property type="entry name" value="SPASM"/>
    <property type="match status" value="1"/>
</dbReference>
<dbReference type="PANTHER" id="PTHR43273:SF3">
    <property type="entry name" value="ANAEROBIC SULFATASE-MATURATING ENZYME HOMOLOG ASLB-RELATED"/>
    <property type="match status" value="1"/>
</dbReference>
<evidence type="ECO:0000256" key="7">
    <source>
        <dbReference type="ARBA" id="ARBA00023601"/>
    </source>
</evidence>
<dbReference type="InterPro" id="IPR023867">
    <property type="entry name" value="Sulphatase_maturase_rSAM"/>
</dbReference>
<comment type="caution">
    <text evidence="9">The sequence shown here is derived from an EMBL/GenBank/DDBJ whole genome shotgun (WGS) entry which is preliminary data.</text>
</comment>
<evidence type="ECO:0000259" key="8">
    <source>
        <dbReference type="PROSITE" id="PS51918"/>
    </source>
</evidence>
<keyword evidence="5" id="KW-0408">Iron</keyword>
<dbReference type="GO" id="GO:0051539">
    <property type="term" value="F:4 iron, 4 sulfur cluster binding"/>
    <property type="evidence" value="ECO:0007669"/>
    <property type="project" value="UniProtKB-KW"/>
</dbReference>
<dbReference type="GO" id="GO:0016491">
    <property type="term" value="F:oxidoreductase activity"/>
    <property type="evidence" value="ECO:0007669"/>
    <property type="project" value="InterPro"/>
</dbReference>
<dbReference type="SFLD" id="SFLDF00285">
    <property type="entry name" value="anaerobic_Ser-type_sulfatase-m"/>
    <property type="match status" value="1"/>
</dbReference>
<keyword evidence="2" id="KW-0004">4Fe-4S</keyword>
<keyword evidence="6" id="KW-0411">Iron-sulfur</keyword>
<dbReference type="InterPro" id="IPR013785">
    <property type="entry name" value="Aldolase_TIM"/>
</dbReference>
<dbReference type="InterPro" id="IPR034491">
    <property type="entry name" value="Anaerob_Ser_sulfatase-maturase"/>
</dbReference>
<dbReference type="CDD" id="cd01335">
    <property type="entry name" value="Radical_SAM"/>
    <property type="match status" value="1"/>
</dbReference>
<organism evidence="9 10">
    <name type="scientific">Azospirillum lipoferum</name>
    <dbReference type="NCBI Taxonomy" id="193"/>
    <lineage>
        <taxon>Bacteria</taxon>
        <taxon>Pseudomonadati</taxon>
        <taxon>Pseudomonadota</taxon>
        <taxon>Alphaproteobacteria</taxon>
        <taxon>Rhodospirillales</taxon>
        <taxon>Azospirillaceae</taxon>
        <taxon>Azospirillum</taxon>
    </lineage>
</organism>
<evidence type="ECO:0000256" key="2">
    <source>
        <dbReference type="ARBA" id="ARBA00022485"/>
    </source>
</evidence>
<dbReference type="InterPro" id="IPR047207">
    <property type="entry name" value="SPASM_anSME"/>
</dbReference>
<dbReference type="Proteomes" id="UP000324927">
    <property type="component" value="Unassembled WGS sequence"/>
</dbReference>
<dbReference type="SFLD" id="SFLDG01067">
    <property type="entry name" value="SPASM/twitch_domain_containing"/>
    <property type="match status" value="1"/>
</dbReference>
<dbReference type="SFLD" id="SFLDG01072">
    <property type="entry name" value="dehydrogenase_like"/>
    <property type="match status" value="1"/>
</dbReference>
<dbReference type="SFLD" id="SFLDG01386">
    <property type="entry name" value="main_SPASM_domain-containing"/>
    <property type="match status" value="1"/>
</dbReference>
<keyword evidence="3" id="KW-0949">S-adenosyl-L-methionine</keyword>
<dbReference type="EMBL" id="VTTN01000004">
    <property type="protein sequence ID" value="KAA0596042.1"/>
    <property type="molecule type" value="Genomic_DNA"/>
</dbReference>
<dbReference type="InterPro" id="IPR007197">
    <property type="entry name" value="rSAM"/>
</dbReference>
<keyword evidence="10" id="KW-1185">Reference proteome</keyword>